<dbReference type="Pfam" id="PF04237">
    <property type="entry name" value="YjbR"/>
    <property type="match status" value="1"/>
</dbReference>
<evidence type="ECO:0000313" key="2">
    <source>
        <dbReference type="Proteomes" id="UP000182977"/>
    </source>
</evidence>
<evidence type="ECO:0000313" key="1">
    <source>
        <dbReference type="EMBL" id="SDU45703.1"/>
    </source>
</evidence>
<dbReference type="STRING" id="419479.SAMN04488563_1878"/>
<dbReference type="RefSeq" id="WP_082155462.1">
    <property type="nucleotide sequence ID" value="NZ_LBMC01000019.1"/>
</dbReference>
<dbReference type="OrthoDB" id="8479417at2"/>
<dbReference type="Proteomes" id="UP000182977">
    <property type="component" value="Chromosome I"/>
</dbReference>
<name>A0A1H2INN8_9ACTN</name>
<organism evidence="1 2">
    <name type="scientific">Jiangella alkaliphila</name>
    <dbReference type="NCBI Taxonomy" id="419479"/>
    <lineage>
        <taxon>Bacteria</taxon>
        <taxon>Bacillati</taxon>
        <taxon>Actinomycetota</taxon>
        <taxon>Actinomycetes</taxon>
        <taxon>Jiangellales</taxon>
        <taxon>Jiangellaceae</taxon>
        <taxon>Jiangella</taxon>
    </lineage>
</organism>
<dbReference type="InterPro" id="IPR038056">
    <property type="entry name" value="YjbR-like_sf"/>
</dbReference>
<sequence length="120" mass="13519">MYSDEDPYLAELRAACLRFPEAAEVEAWGRPTFRAGKKMFAVFEGNDAHPFAVIFKPDPADRPALLQDPRFYVPAYYGPSGWLALDFTASDVDWAEVGELLDGSYRQVALQRMLKALDAR</sequence>
<keyword evidence="1" id="KW-0238">DNA-binding</keyword>
<reference evidence="2" key="1">
    <citation type="submission" date="2016-10" db="EMBL/GenBank/DDBJ databases">
        <authorList>
            <person name="Varghese N."/>
            <person name="Submissions S."/>
        </authorList>
    </citation>
    <scope>NUCLEOTIDE SEQUENCE [LARGE SCALE GENOMIC DNA]</scope>
    <source>
        <strain evidence="2">DSM 45079</strain>
    </source>
</reference>
<accession>A0A1H2INN8</accession>
<protein>
    <submittedName>
        <fullName evidence="1">Predicted DNA-binding protein, MmcQ/YjbR family</fullName>
    </submittedName>
</protein>
<gene>
    <name evidence="1" type="ORF">SAMN04488563_1878</name>
</gene>
<keyword evidence="2" id="KW-1185">Reference proteome</keyword>
<dbReference type="InterPro" id="IPR058532">
    <property type="entry name" value="YjbR/MT2646/Rv2570-like"/>
</dbReference>
<proteinExistence type="predicted"/>
<dbReference type="Gene3D" id="3.90.1150.30">
    <property type="match status" value="1"/>
</dbReference>
<dbReference type="AlphaFoldDB" id="A0A1H2INN8"/>
<dbReference type="SUPFAM" id="SSF142906">
    <property type="entry name" value="YjbR-like"/>
    <property type="match status" value="1"/>
</dbReference>
<dbReference type="GO" id="GO:0003677">
    <property type="term" value="F:DNA binding"/>
    <property type="evidence" value="ECO:0007669"/>
    <property type="project" value="UniProtKB-KW"/>
</dbReference>
<dbReference type="EMBL" id="LT629791">
    <property type="protein sequence ID" value="SDU45703.1"/>
    <property type="molecule type" value="Genomic_DNA"/>
</dbReference>